<dbReference type="OrthoDB" id="3101819at2759"/>
<evidence type="ECO:0000256" key="1">
    <source>
        <dbReference type="SAM" id="MobiDB-lite"/>
    </source>
</evidence>
<protein>
    <submittedName>
        <fullName evidence="2">Uncharacterized protein</fullName>
    </submittedName>
</protein>
<keyword evidence="3" id="KW-1185">Reference proteome</keyword>
<dbReference type="Proteomes" id="UP000613580">
    <property type="component" value="Unassembled WGS sequence"/>
</dbReference>
<accession>A0A8H6VZU6</accession>
<feature type="compositionally biased region" description="Low complexity" evidence="1">
    <location>
        <begin position="40"/>
        <end position="58"/>
    </location>
</feature>
<reference evidence="2" key="1">
    <citation type="submission" date="2020-05" db="EMBL/GenBank/DDBJ databases">
        <title>Mycena genomes resolve the evolution of fungal bioluminescence.</title>
        <authorList>
            <person name="Tsai I.J."/>
        </authorList>
    </citation>
    <scope>NUCLEOTIDE SEQUENCE</scope>
    <source>
        <strain evidence="2">110903Hualien_Pintung</strain>
    </source>
</reference>
<name>A0A8H6VZU6_MYCCL</name>
<feature type="region of interest" description="Disordered" evidence="1">
    <location>
        <begin position="22"/>
        <end position="92"/>
    </location>
</feature>
<gene>
    <name evidence="2" type="ORF">HMN09_01105900</name>
</gene>
<proteinExistence type="predicted"/>
<sequence>MESPEYSPPRFYFNEYGVQLPLTPPNSNTCVDPASTVLPSSSGSSARSSRSGSGSSRSIPDVPQSITLPEPPLVSVGAHAGRPLPTTPLLPPFPPRDCPIRLEYDEYQRPVRFRQASSRPLRVQHEFVMEISQHRRDPTAPCSHCGASKLHCDFSGGWGPSCPICVILGSDECEFSDRVFFLSNLRAFRDDFLLAERRRAEQNYFSDGAPIEVVRRQYQESVDWFYRAAQGAIDRFELLRATVRPLARRGYRQLAQTCDDTAYLTQCLSDAQTHGLHHGIHHIFASRVAELTAQAML</sequence>
<evidence type="ECO:0000313" key="3">
    <source>
        <dbReference type="Proteomes" id="UP000613580"/>
    </source>
</evidence>
<dbReference type="AlphaFoldDB" id="A0A8H6VZU6"/>
<organism evidence="2 3">
    <name type="scientific">Mycena chlorophos</name>
    <name type="common">Agaric fungus</name>
    <name type="synonym">Agaricus chlorophos</name>
    <dbReference type="NCBI Taxonomy" id="658473"/>
    <lineage>
        <taxon>Eukaryota</taxon>
        <taxon>Fungi</taxon>
        <taxon>Dikarya</taxon>
        <taxon>Basidiomycota</taxon>
        <taxon>Agaricomycotina</taxon>
        <taxon>Agaricomycetes</taxon>
        <taxon>Agaricomycetidae</taxon>
        <taxon>Agaricales</taxon>
        <taxon>Marasmiineae</taxon>
        <taxon>Mycenaceae</taxon>
        <taxon>Mycena</taxon>
    </lineage>
</organism>
<evidence type="ECO:0000313" key="2">
    <source>
        <dbReference type="EMBL" id="KAF7296358.1"/>
    </source>
</evidence>
<comment type="caution">
    <text evidence="2">The sequence shown here is derived from an EMBL/GenBank/DDBJ whole genome shotgun (WGS) entry which is preliminary data.</text>
</comment>
<dbReference type="EMBL" id="JACAZE010000017">
    <property type="protein sequence ID" value="KAF7296358.1"/>
    <property type="molecule type" value="Genomic_DNA"/>
</dbReference>